<evidence type="ECO:0000259" key="11">
    <source>
        <dbReference type="PROSITE" id="PS51669"/>
    </source>
</evidence>
<protein>
    <submittedName>
        <fullName evidence="12">Molybdopterin-dependent oxidoreductase</fullName>
    </submittedName>
</protein>
<keyword evidence="13" id="KW-1185">Reference proteome</keyword>
<dbReference type="CDD" id="cd02791">
    <property type="entry name" value="MopB_CT_Nitrate-R-NapA-like"/>
    <property type="match status" value="1"/>
</dbReference>
<dbReference type="InterPro" id="IPR050123">
    <property type="entry name" value="Prok_molybdopt-oxidoreductase"/>
</dbReference>
<dbReference type="InterPro" id="IPR006963">
    <property type="entry name" value="Mopterin_OxRdtase_4Fe-4S_dom"/>
</dbReference>
<dbReference type="PROSITE" id="PS51669">
    <property type="entry name" value="4FE4S_MOW_BIS_MGD"/>
    <property type="match status" value="1"/>
</dbReference>
<comment type="cofactor">
    <cofactor evidence="2">
        <name>[4Fe-4S] cluster</name>
        <dbReference type="ChEBI" id="CHEBI:49883"/>
    </cofactor>
</comment>
<keyword evidence="4" id="KW-0004">4Fe-4S</keyword>
<dbReference type="InterPro" id="IPR006657">
    <property type="entry name" value="MoPterin_dinucl-bd_dom"/>
</dbReference>
<keyword evidence="8" id="KW-0408">Iron</keyword>
<evidence type="ECO:0000256" key="9">
    <source>
        <dbReference type="ARBA" id="ARBA00023014"/>
    </source>
</evidence>
<dbReference type="InterPro" id="IPR006656">
    <property type="entry name" value="Mopterin_OxRdtase"/>
</dbReference>
<dbReference type="Gene3D" id="2.20.25.90">
    <property type="entry name" value="ADC-like domains"/>
    <property type="match status" value="1"/>
</dbReference>
<dbReference type="PANTHER" id="PTHR43105">
    <property type="entry name" value="RESPIRATORY NITRATE REDUCTASE"/>
    <property type="match status" value="1"/>
</dbReference>
<keyword evidence="5" id="KW-0500">Molybdenum</keyword>
<dbReference type="SUPFAM" id="SSF50692">
    <property type="entry name" value="ADC-like"/>
    <property type="match status" value="1"/>
</dbReference>
<dbReference type="SUPFAM" id="SSF53706">
    <property type="entry name" value="Formate dehydrogenase/DMSO reductase, domains 1-3"/>
    <property type="match status" value="1"/>
</dbReference>
<name>A0ABU3ZHV0_9GAMM</name>
<dbReference type="SMART" id="SM00926">
    <property type="entry name" value="Molybdop_Fe4S4"/>
    <property type="match status" value="1"/>
</dbReference>
<evidence type="ECO:0000256" key="7">
    <source>
        <dbReference type="ARBA" id="ARBA00023002"/>
    </source>
</evidence>
<dbReference type="InterPro" id="IPR041957">
    <property type="entry name" value="CT_Nitrate-R-NapA-like"/>
</dbReference>
<dbReference type="Pfam" id="PF01568">
    <property type="entry name" value="Molydop_binding"/>
    <property type="match status" value="1"/>
</dbReference>
<dbReference type="Pfam" id="PF04324">
    <property type="entry name" value="Fer2_BFD"/>
    <property type="match status" value="1"/>
</dbReference>
<dbReference type="InterPro" id="IPR009010">
    <property type="entry name" value="Asp_de-COase-like_dom_sf"/>
</dbReference>
<keyword evidence="10" id="KW-0534">Nitrate assimilation</keyword>
<dbReference type="InterPro" id="IPR041854">
    <property type="entry name" value="BFD-like_2Fe2S-bd_dom_sf"/>
</dbReference>
<comment type="similarity">
    <text evidence="3">Belongs to the prokaryotic molybdopterin-containing oxidoreductase family. NasA/NapA/NarB subfamily.</text>
</comment>
<evidence type="ECO:0000256" key="4">
    <source>
        <dbReference type="ARBA" id="ARBA00022485"/>
    </source>
</evidence>
<dbReference type="Gene3D" id="2.40.40.20">
    <property type="match status" value="1"/>
</dbReference>
<evidence type="ECO:0000256" key="1">
    <source>
        <dbReference type="ARBA" id="ARBA00001942"/>
    </source>
</evidence>
<dbReference type="Pfam" id="PF04879">
    <property type="entry name" value="Molybdop_Fe4S4"/>
    <property type="match status" value="1"/>
</dbReference>
<evidence type="ECO:0000256" key="10">
    <source>
        <dbReference type="ARBA" id="ARBA00023063"/>
    </source>
</evidence>
<gene>
    <name evidence="12" type="ORF">R2X38_10780</name>
</gene>
<dbReference type="Gene3D" id="1.10.10.1100">
    <property type="entry name" value="BFD-like [2Fe-2S]-binding domain"/>
    <property type="match status" value="1"/>
</dbReference>
<evidence type="ECO:0000256" key="8">
    <source>
        <dbReference type="ARBA" id="ARBA00023004"/>
    </source>
</evidence>
<feature type="domain" description="4Fe-4S Mo/W bis-MGD-type" evidence="11">
    <location>
        <begin position="6"/>
        <end position="62"/>
    </location>
</feature>
<evidence type="ECO:0000256" key="3">
    <source>
        <dbReference type="ARBA" id="ARBA00008747"/>
    </source>
</evidence>
<evidence type="ECO:0000256" key="2">
    <source>
        <dbReference type="ARBA" id="ARBA00001966"/>
    </source>
</evidence>
<keyword evidence="6" id="KW-0479">Metal-binding</keyword>
<dbReference type="Gene3D" id="3.40.50.740">
    <property type="match status" value="1"/>
</dbReference>
<evidence type="ECO:0000313" key="12">
    <source>
        <dbReference type="EMBL" id="MDV5169483.1"/>
    </source>
</evidence>
<proteinExistence type="inferred from homology"/>
<organism evidence="12 13">
    <name type="scientific">Photobacterium rosenbergii</name>
    <dbReference type="NCBI Taxonomy" id="294936"/>
    <lineage>
        <taxon>Bacteria</taxon>
        <taxon>Pseudomonadati</taxon>
        <taxon>Pseudomonadota</taxon>
        <taxon>Gammaproteobacteria</taxon>
        <taxon>Vibrionales</taxon>
        <taxon>Vibrionaceae</taxon>
        <taxon>Photobacterium</taxon>
    </lineage>
</organism>
<dbReference type="Gene3D" id="3.40.228.10">
    <property type="entry name" value="Dimethylsulfoxide Reductase, domain 2"/>
    <property type="match status" value="1"/>
</dbReference>
<evidence type="ECO:0000256" key="6">
    <source>
        <dbReference type="ARBA" id="ARBA00022723"/>
    </source>
</evidence>
<keyword evidence="7" id="KW-0560">Oxidoreductase</keyword>
<dbReference type="Proteomes" id="UP001186452">
    <property type="component" value="Unassembled WGS sequence"/>
</dbReference>
<comment type="caution">
    <text evidence="12">The sequence shown here is derived from an EMBL/GenBank/DDBJ whole genome shotgun (WGS) entry which is preliminary data.</text>
</comment>
<dbReference type="EMBL" id="JAWJZI010000003">
    <property type="protein sequence ID" value="MDV5169483.1"/>
    <property type="molecule type" value="Genomic_DNA"/>
</dbReference>
<reference evidence="12 13" key="1">
    <citation type="submission" date="2023-10" db="EMBL/GenBank/DDBJ databases">
        <title>Marine bacteria isolated from horseshoe crab.</title>
        <authorList>
            <person name="Cheng T.H."/>
        </authorList>
    </citation>
    <scope>NUCLEOTIDE SEQUENCE [LARGE SCALE GENOMIC DNA]</scope>
    <source>
        <strain evidence="12 13">HSC6</strain>
    </source>
</reference>
<dbReference type="CDD" id="cd02754">
    <property type="entry name" value="MopB_Nitrate-R-NapA-like"/>
    <property type="match status" value="1"/>
</dbReference>
<dbReference type="RefSeq" id="WP_317522217.1">
    <property type="nucleotide sequence ID" value="NZ_JAWJZI010000003.1"/>
</dbReference>
<keyword evidence="9" id="KW-0411">Iron-sulfur</keyword>
<comment type="cofactor">
    <cofactor evidence="1">
        <name>Mo-bis(molybdopterin guanine dinucleotide)</name>
        <dbReference type="ChEBI" id="CHEBI:60539"/>
    </cofactor>
</comment>
<dbReference type="InterPro" id="IPR007419">
    <property type="entry name" value="BFD-like_2Fe2S-bd_dom"/>
</dbReference>
<dbReference type="PANTHER" id="PTHR43105:SF9">
    <property type="entry name" value="NADPH-FE(3+) OXIDOREDUCTASE SUBUNIT ALPHA"/>
    <property type="match status" value="1"/>
</dbReference>
<accession>A0ABU3ZHV0</accession>
<dbReference type="Pfam" id="PF00384">
    <property type="entry name" value="Molybdopterin"/>
    <property type="match status" value="1"/>
</dbReference>
<sequence length="929" mass="101760">MSPKDSTWIKSTCAYCGVGCGIEAKVNSLGTLEVRGDKAHPANFGRLCSKGLALGETVGIEGRLLTPKIKQQRKHQSKLETVCWEDAIDDVASNFNNVIEQHGKDAVAFYVSGQLLTEDYYVANKLMKGFIGSANIDTNSRLCMSSSVAGHKRAFGADIVPGCYDDLELAELIILTGSNLAWCHPVLFQRIREAKVKNNCKIIVIDPRRTATCDIADLHLPLQPGSDIALFNGLLAFLSENNAVDHDYIESATEGLELALASAFRFGDIESVQAVTGLERAQILAFYQLFAATEKTVTVYSQGVNQSTSGTNKVNSILNCHLATGRVGKPGSTPFSVTGQPNAMGGREVGGLANMLAAHMDFDNPDHIRQISDFWHTGNLATAPGLKAIDMFNAIESGKIKAIWIMATNPAVSLPESKRINSILANCPYVVVSDCMADTDTLRHADVVLPAQGWSEKSGTVTNSERRVSRQRRLLPSPGEAKPDWWIISEVAKKMGFGDAFDYRNEADIFREYAQMTTLCQEGNTSLSDMTAPARPLNLSGLAHLNTRQYHHMTPQQWPVIEHNQPTARLFANGEFATPSGKAQFIATDYRPTASTLSPQYPLLLNTGRVRDHWHTMTRTGLSARLSEHISEPYLALSAQDADQFAVKDKGLVTVSSELGTLLLRAHISKECRQGQVFAPFHWNDCTTSMGKVDTLIAGSRDPLSGQPEFKATPVNIKPVSHASEALLICTRKDIASLLSDQEHWTCQRTHNGYLLRITSQQSLKQLREWLANCLAENETNGLVEDQTKGQQRIKVETENECRFAMFKGGLIDIAFVVSDKLQGSIDTDSKSDSSNDRDYDYLYTLIGRPLSDPLVQALFTGKTPPEHQNGRLICACKQVGVKTIEKAICTQSCNSVKDISDATQAGTGCGSCVPELQLMLDEIQVKQV</sequence>
<evidence type="ECO:0000256" key="5">
    <source>
        <dbReference type="ARBA" id="ARBA00022505"/>
    </source>
</evidence>
<evidence type="ECO:0000313" key="13">
    <source>
        <dbReference type="Proteomes" id="UP001186452"/>
    </source>
</evidence>